<evidence type="ECO:0000313" key="1">
    <source>
        <dbReference type="EMBL" id="ETV76041.1"/>
    </source>
</evidence>
<gene>
    <name evidence="1" type="ORF">H257_09606</name>
</gene>
<protein>
    <recommendedName>
        <fullName evidence="2">DDE Tnp4 domain-containing protein</fullName>
    </recommendedName>
</protein>
<dbReference type="EMBL" id="KI913137">
    <property type="protein sequence ID" value="ETV76041.1"/>
    <property type="molecule type" value="Genomic_DNA"/>
</dbReference>
<dbReference type="VEuPathDB" id="FungiDB:H257_09606"/>
<reference evidence="1" key="1">
    <citation type="submission" date="2013-12" db="EMBL/GenBank/DDBJ databases">
        <title>The Genome Sequence of Aphanomyces astaci APO3.</title>
        <authorList>
            <consortium name="The Broad Institute Genomics Platform"/>
            <person name="Russ C."/>
            <person name="Tyler B."/>
            <person name="van West P."/>
            <person name="Dieguez-Uribeondo J."/>
            <person name="Young S.K."/>
            <person name="Zeng Q."/>
            <person name="Gargeya S."/>
            <person name="Fitzgerald M."/>
            <person name="Abouelleil A."/>
            <person name="Alvarado L."/>
            <person name="Chapman S.B."/>
            <person name="Gainer-Dewar J."/>
            <person name="Goldberg J."/>
            <person name="Griggs A."/>
            <person name="Gujja S."/>
            <person name="Hansen M."/>
            <person name="Howarth C."/>
            <person name="Imamovic A."/>
            <person name="Ireland A."/>
            <person name="Larimer J."/>
            <person name="McCowan C."/>
            <person name="Murphy C."/>
            <person name="Pearson M."/>
            <person name="Poon T.W."/>
            <person name="Priest M."/>
            <person name="Roberts A."/>
            <person name="Saif S."/>
            <person name="Shea T."/>
            <person name="Sykes S."/>
            <person name="Wortman J."/>
            <person name="Nusbaum C."/>
            <person name="Birren B."/>
        </authorList>
    </citation>
    <scope>NUCLEOTIDE SEQUENCE [LARGE SCALE GENOMIC DNA]</scope>
    <source>
        <strain evidence="1">APO3</strain>
    </source>
</reference>
<proteinExistence type="predicted"/>
<dbReference type="AlphaFoldDB" id="W4G9U7"/>
<evidence type="ECO:0008006" key="2">
    <source>
        <dbReference type="Google" id="ProtNLM"/>
    </source>
</evidence>
<dbReference type="OrthoDB" id="71298at2759"/>
<organism evidence="1">
    <name type="scientific">Aphanomyces astaci</name>
    <name type="common">Crayfish plague agent</name>
    <dbReference type="NCBI Taxonomy" id="112090"/>
    <lineage>
        <taxon>Eukaryota</taxon>
        <taxon>Sar</taxon>
        <taxon>Stramenopiles</taxon>
        <taxon>Oomycota</taxon>
        <taxon>Saprolegniomycetes</taxon>
        <taxon>Saprolegniales</taxon>
        <taxon>Verrucalvaceae</taxon>
        <taxon>Aphanomyces</taxon>
    </lineage>
</organism>
<dbReference type="GeneID" id="20811602"/>
<name>W4G9U7_APHAT</name>
<sequence>MGTREALLTFDGRGDPVYGCNQFFICPFPLAGTDTRQRRFTSQMRKVREAVKWSFGRLKILLPFVFDSKKM</sequence>
<accession>W4G9U7</accession>
<dbReference type="RefSeq" id="XP_009834166.1">
    <property type="nucleotide sequence ID" value="XM_009835864.1"/>
</dbReference>